<feature type="region of interest" description="Disordered" evidence="1">
    <location>
        <begin position="1"/>
        <end position="33"/>
    </location>
</feature>
<reference evidence="2 3" key="1">
    <citation type="journal article" date="2015" name="Parasit. Vectors">
        <title>Draft genome of the scabies mite.</title>
        <authorList>
            <person name="Rider S.D.Jr."/>
            <person name="Morgan M.S."/>
            <person name="Arlian L.G."/>
        </authorList>
    </citation>
    <scope>NUCLEOTIDE SEQUENCE [LARGE SCALE GENOMIC DNA]</scope>
    <source>
        <strain evidence="2">Arlian Lab</strain>
    </source>
</reference>
<name>A0A132A7J2_SARSC</name>
<sequence length="151" mass="16808">MENIGGLVHGGGKSTKTNSYDPNKSSSTSNGSVTKMKISNGSAVLIQTIKSNSPIRNGGMRVRRTVNYSTFDHFDDEEVTGGGHTELLRKDPKVICLFCRTALARECRDSLVSLSLCFRSAFEKISPFQLSAAFIKNFWQKKKKQKPIHFF</sequence>
<evidence type="ECO:0000313" key="3">
    <source>
        <dbReference type="Proteomes" id="UP000616769"/>
    </source>
</evidence>
<dbReference type="AlphaFoldDB" id="A0A132A7J2"/>
<proteinExistence type="predicted"/>
<evidence type="ECO:0000256" key="1">
    <source>
        <dbReference type="SAM" id="MobiDB-lite"/>
    </source>
</evidence>
<feature type="compositionally biased region" description="Polar residues" evidence="1">
    <location>
        <begin position="14"/>
        <end position="33"/>
    </location>
</feature>
<dbReference type="EMBL" id="JXLN01011176">
    <property type="protein sequence ID" value="KPM06946.1"/>
    <property type="molecule type" value="Genomic_DNA"/>
</dbReference>
<evidence type="ECO:0000313" key="2">
    <source>
        <dbReference type="EMBL" id="KPM06946.1"/>
    </source>
</evidence>
<dbReference type="VEuPathDB" id="VectorBase:SSCA003985"/>
<gene>
    <name evidence="2" type="ORF">QR98_0054280</name>
</gene>
<accession>A0A132A7J2</accession>
<dbReference type="Proteomes" id="UP000616769">
    <property type="component" value="Unassembled WGS sequence"/>
</dbReference>
<protein>
    <submittedName>
        <fullName evidence="2">Uncharacterized protein</fullName>
    </submittedName>
</protein>
<organism evidence="2 3">
    <name type="scientific">Sarcoptes scabiei</name>
    <name type="common">Itch mite</name>
    <name type="synonym">Acarus scabiei</name>
    <dbReference type="NCBI Taxonomy" id="52283"/>
    <lineage>
        <taxon>Eukaryota</taxon>
        <taxon>Metazoa</taxon>
        <taxon>Ecdysozoa</taxon>
        <taxon>Arthropoda</taxon>
        <taxon>Chelicerata</taxon>
        <taxon>Arachnida</taxon>
        <taxon>Acari</taxon>
        <taxon>Acariformes</taxon>
        <taxon>Sarcoptiformes</taxon>
        <taxon>Astigmata</taxon>
        <taxon>Psoroptidia</taxon>
        <taxon>Sarcoptoidea</taxon>
        <taxon>Sarcoptidae</taxon>
        <taxon>Sarcoptinae</taxon>
        <taxon>Sarcoptes</taxon>
    </lineage>
</organism>
<comment type="caution">
    <text evidence="2">The sequence shown here is derived from an EMBL/GenBank/DDBJ whole genome shotgun (WGS) entry which is preliminary data.</text>
</comment>